<dbReference type="RefSeq" id="WP_150711923.1">
    <property type="nucleotide sequence ID" value="NZ_CABVHK010000011.1"/>
</dbReference>
<accession>A0A5E6UGK6</accession>
<feature type="chain" id="PRO_5022675905" evidence="3">
    <location>
        <begin position="23"/>
        <end position="401"/>
    </location>
</feature>
<dbReference type="Proteomes" id="UP000326953">
    <property type="component" value="Unassembled WGS sequence"/>
</dbReference>
<keyword evidence="3" id="KW-0732">Signal</keyword>
<feature type="region of interest" description="Disordered" evidence="1">
    <location>
        <begin position="290"/>
        <end position="323"/>
    </location>
</feature>
<evidence type="ECO:0000256" key="3">
    <source>
        <dbReference type="SAM" id="SignalP"/>
    </source>
</evidence>
<evidence type="ECO:0000313" key="5">
    <source>
        <dbReference type="Proteomes" id="UP000326953"/>
    </source>
</evidence>
<keyword evidence="2" id="KW-0812">Transmembrane</keyword>
<reference evidence="4 5" key="1">
    <citation type="submission" date="2019-09" db="EMBL/GenBank/DDBJ databases">
        <authorList>
            <person name="Chandra G."/>
            <person name="Truman W A."/>
        </authorList>
    </citation>
    <scope>NUCLEOTIDE SEQUENCE [LARGE SCALE GENOMIC DNA]</scope>
    <source>
        <strain evidence="4">PS662</strain>
    </source>
</reference>
<dbReference type="EMBL" id="CABVHK010000011">
    <property type="protein sequence ID" value="VVN04183.1"/>
    <property type="molecule type" value="Genomic_DNA"/>
</dbReference>
<name>A0A5E6UGK6_PSEFL</name>
<organism evidence="4 5">
    <name type="scientific">Pseudomonas fluorescens</name>
    <dbReference type="NCBI Taxonomy" id="294"/>
    <lineage>
        <taxon>Bacteria</taxon>
        <taxon>Pseudomonadati</taxon>
        <taxon>Pseudomonadota</taxon>
        <taxon>Gammaproteobacteria</taxon>
        <taxon>Pseudomonadales</taxon>
        <taxon>Pseudomonadaceae</taxon>
        <taxon>Pseudomonas</taxon>
    </lineage>
</organism>
<evidence type="ECO:0000256" key="1">
    <source>
        <dbReference type="SAM" id="MobiDB-lite"/>
    </source>
</evidence>
<evidence type="ECO:0000256" key="2">
    <source>
        <dbReference type="SAM" id="Phobius"/>
    </source>
</evidence>
<dbReference type="OrthoDB" id="6903113at2"/>
<dbReference type="AlphaFoldDB" id="A0A5E6UGK6"/>
<proteinExistence type="predicted"/>
<feature type="signal peptide" evidence="3">
    <location>
        <begin position="1"/>
        <end position="22"/>
    </location>
</feature>
<keyword evidence="2" id="KW-0472">Membrane</keyword>
<feature type="compositionally biased region" description="Basic and acidic residues" evidence="1">
    <location>
        <begin position="309"/>
        <end position="323"/>
    </location>
</feature>
<sequence precursor="true">MNALFRSLLSTGLLAFSAVVHAAPPPIEQAPNDVEGYIQCIQDAYAANRWQAGTIAGCRVSNPAVRSLREGDYVSVTFTRTQNDLYEQSRTQWINFDKALRVQLLSKKLGELFQTANPATAYSFQRVASDLDTRFAELNEAPFSWYPATKTPYTTVSGLSLALLHNAELAQFTRCLENATARLSISSISRMAFDTNVTACSGEIAARNIDGSKALYQPQAFSSVTEQVWAQIASQQARVQEAERQRLAKEEAESWPNRLKVLLKQAFIWVLVIGGLFIAWTVVRNVANTTSEQGTGRSRREHDEDDAYEDRQPRERKPVDRKPDLNTFALKHRKISALTTKHLCASCTYWTGLRTLHPVNGDPYVNHDAVGKCVKKRAGSPYGMKRHSDGFHCTDYSDIGY</sequence>
<evidence type="ECO:0000313" key="4">
    <source>
        <dbReference type="EMBL" id="VVN04183.1"/>
    </source>
</evidence>
<keyword evidence="2" id="KW-1133">Transmembrane helix</keyword>
<feature type="transmembrane region" description="Helical" evidence="2">
    <location>
        <begin position="266"/>
        <end position="283"/>
    </location>
</feature>
<protein>
    <submittedName>
        <fullName evidence="4">Uncharacterized protein</fullName>
    </submittedName>
</protein>
<gene>
    <name evidence="4" type="ORF">PS662_03507</name>
</gene>